<dbReference type="KEGG" id="pri:PRIO_0232"/>
<evidence type="ECO:0000313" key="2">
    <source>
        <dbReference type="Proteomes" id="UP000033163"/>
    </source>
</evidence>
<evidence type="ECO:0000313" key="1">
    <source>
        <dbReference type="EMBL" id="CQR51486.1"/>
    </source>
</evidence>
<reference evidence="2" key="1">
    <citation type="submission" date="2015-03" db="EMBL/GenBank/DDBJ databases">
        <authorList>
            <person name="Wibberg D."/>
        </authorList>
    </citation>
    <scope>NUCLEOTIDE SEQUENCE [LARGE SCALE GENOMIC DNA]</scope>
</reference>
<dbReference type="Proteomes" id="UP000033163">
    <property type="component" value="Chromosome I"/>
</dbReference>
<gene>
    <name evidence="1" type="ORF">PRIO_0232</name>
</gene>
<dbReference type="HOGENOM" id="CLU_167453_0_0_9"/>
<dbReference type="RefSeq" id="WP_020425746.1">
    <property type="nucleotide sequence ID" value="NZ_AGBD01000028.1"/>
</dbReference>
<dbReference type="InterPro" id="IPR046557">
    <property type="entry name" value="DUF6711"/>
</dbReference>
<name>A0A0E4H781_9BACL</name>
<accession>A0A0E4H781</accession>
<dbReference type="EMBL" id="LN831776">
    <property type="protein sequence ID" value="CQR51486.1"/>
    <property type="molecule type" value="Genomic_DNA"/>
</dbReference>
<protein>
    <submittedName>
        <fullName evidence="1">Uncharacterized protein</fullName>
    </submittedName>
</protein>
<sequence length="114" mass="12911">MISINGVTLPSPTKYQVYIQDLSKGERNVNGLLLLERIATKRKIDLSWKMLSPSQYATILRLVSPVFFNVQYQDPEDATTRSGTFYAGDRSIGALNYTNGIVQYNELSFSIIER</sequence>
<dbReference type="Pfam" id="PF20458">
    <property type="entry name" value="DUF6711"/>
    <property type="match status" value="1"/>
</dbReference>
<dbReference type="AlphaFoldDB" id="A0A0E4H781"/>
<proteinExistence type="predicted"/>
<dbReference type="PATRIC" id="fig|1073571.4.peg.216"/>
<organism evidence="1 2">
    <name type="scientific">Paenibacillus riograndensis SBR5</name>
    <dbReference type="NCBI Taxonomy" id="1073571"/>
    <lineage>
        <taxon>Bacteria</taxon>
        <taxon>Bacillati</taxon>
        <taxon>Bacillota</taxon>
        <taxon>Bacilli</taxon>
        <taxon>Bacillales</taxon>
        <taxon>Paenibacillaceae</taxon>
        <taxon>Paenibacillus</taxon>
        <taxon>Paenibacillus sonchi group</taxon>
    </lineage>
</organism>